<sequence>MDIATLAPIMSSSATFCVAVLIYLQLREQRRARNDPTRPLIIVDVDYSGRTTVNVVTRNIGGGAAKNITFDFSAPMETSKGWDITQLPYFQNGINFMAPHTDIVAVWDSFENVLQTLKDRDLETGITITSYYEDLQGESYKTEWTINPLLLEGSGYFDYKNFEDQVQAAEDQARALEKISESVGEAVKQREAS</sequence>
<dbReference type="AlphaFoldDB" id="A0A6G8PSW2"/>
<dbReference type="KEGG" id="rmar:GBA65_00770"/>
<dbReference type="Proteomes" id="UP000502706">
    <property type="component" value="Chromosome"/>
</dbReference>
<reference evidence="2 3" key="1">
    <citation type="submission" date="2019-10" db="EMBL/GenBank/DDBJ databases">
        <title>Rubrobacter sp nov SCSIO 52915 isolated from a deep-sea sediment in the South China Sea.</title>
        <authorList>
            <person name="Chen R.W."/>
        </authorList>
    </citation>
    <scope>NUCLEOTIDE SEQUENCE [LARGE SCALE GENOMIC DNA]</scope>
    <source>
        <strain evidence="2 3">SCSIO 52915</strain>
    </source>
</reference>
<dbReference type="EMBL" id="CP045121">
    <property type="protein sequence ID" value="QIN77287.1"/>
    <property type="molecule type" value="Genomic_DNA"/>
</dbReference>
<evidence type="ECO:0000313" key="3">
    <source>
        <dbReference type="Proteomes" id="UP000502706"/>
    </source>
</evidence>
<gene>
    <name evidence="2" type="ORF">GBA65_00770</name>
</gene>
<proteinExistence type="predicted"/>
<evidence type="ECO:0000256" key="1">
    <source>
        <dbReference type="SAM" id="Phobius"/>
    </source>
</evidence>
<name>A0A6G8PSW2_9ACTN</name>
<feature type="transmembrane region" description="Helical" evidence="1">
    <location>
        <begin position="6"/>
        <end position="24"/>
    </location>
</feature>
<keyword evidence="1" id="KW-1133">Transmembrane helix</keyword>
<organism evidence="2 3">
    <name type="scientific">Rubrobacter marinus</name>
    <dbReference type="NCBI Taxonomy" id="2653852"/>
    <lineage>
        <taxon>Bacteria</taxon>
        <taxon>Bacillati</taxon>
        <taxon>Actinomycetota</taxon>
        <taxon>Rubrobacteria</taxon>
        <taxon>Rubrobacterales</taxon>
        <taxon>Rubrobacteraceae</taxon>
        <taxon>Rubrobacter</taxon>
    </lineage>
</organism>
<keyword evidence="1" id="KW-0812">Transmembrane</keyword>
<dbReference type="RefSeq" id="WP_166394955.1">
    <property type="nucleotide sequence ID" value="NZ_CP045121.1"/>
</dbReference>
<accession>A0A6G8PSW2</accession>
<protein>
    <submittedName>
        <fullName evidence="2">Uncharacterized protein</fullName>
    </submittedName>
</protein>
<keyword evidence="3" id="KW-1185">Reference proteome</keyword>
<keyword evidence="1" id="KW-0472">Membrane</keyword>
<evidence type="ECO:0000313" key="2">
    <source>
        <dbReference type="EMBL" id="QIN77287.1"/>
    </source>
</evidence>